<comment type="caution">
    <text evidence="3">The sequence shown here is derived from an EMBL/GenBank/DDBJ whole genome shotgun (WGS) entry which is preliminary data.</text>
</comment>
<dbReference type="Pfam" id="PF08327">
    <property type="entry name" value="AHSA1"/>
    <property type="match status" value="1"/>
</dbReference>
<sequence>MMKNTLTVEETITINATPAKVWEVLTSPEYTKQYMVGCAAESDWKAGSPLLWKLEHEGKEIVCVKGDIVQSDPAKYLEYTVIAPGMEGVPDIPANYLTVKYTLTPENGQTVLSVWQGDFAKVAMGDVRYQHTVSDGGWMDTLTKIKVAAEN</sequence>
<evidence type="ECO:0000259" key="2">
    <source>
        <dbReference type="Pfam" id="PF08327"/>
    </source>
</evidence>
<proteinExistence type="inferred from homology"/>
<dbReference type="InterPro" id="IPR013538">
    <property type="entry name" value="ASHA1/2-like_C"/>
</dbReference>
<comment type="similarity">
    <text evidence="1">Belongs to the AHA1 family.</text>
</comment>
<evidence type="ECO:0000256" key="1">
    <source>
        <dbReference type="ARBA" id="ARBA00006817"/>
    </source>
</evidence>
<dbReference type="RefSeq" id="WP_354659741.1">
    <property type="nucleotide sequence ID" value="NZ_JBEXAC010000001.1"/>
</dbReference>
<dbReference type="InterPro" id="IPR023393">
    <property type="entry name" value="START-like_dom_sf"/>
</dbReference>
<evidence type="ECO:0000313" key="3">
    <source>
        <dbReference type="EMBL" id="MET6997101.1"/>
    </source>
</evidence>
<organism evidence="3 4">
    <name type="scientific">Chitinophaga defluvii</name>
    <dbReference type="NCBI Taxonomy" id="3163343"/>
    <lineage>
        <taxon>Bacteria</taxon>
        <taxon>Pseudomonadati</taxon>
        <taxon>Bacteroidota</taxon>
        <taxon>Chitinophagia</taxon>
        <taxon>Chitinophagales</taxon>
        <taxon>Chitinophagaceae</taxon>
        <taxon>Chitinophaga</taxon>
    </lineage>
</organism>
<keyword evidence="4" id="KW-1185">Reference proteome</keyword>
<gene>
    <name evidence="3" type="ORF">ABR189_06960</name>
</gene>
<feature type="domain" description="Activator of Hsp90 ATPase homologue 1/2-like C-terminal" evidence="2">
    <location>
        <begin position="15"/>
        <end position="149"/>
    </location>
</feature>
<name>A0ABV2T248_9BACT</name>
<reference evidence="3 4" key="1">
    <citation type="submission" date="2024-06" db="EMBL/GenBank/DDBJ databases">
        <title>Chitinophaga defluvii sp. nov., isolated from municipal sewage.</title>
        <authorList>
            <person name="Zhang L."/>
        </authorList>
    </citation>
    <scope>NUCLEOTIDE SEQUENCE [LARGE SCALE GENOMIC DNA]</scope>
    <source>
        <strain evidence="3 4">H8</strain>
    </source>
</reference>
<evidence type="ECO:0000313" key="4">
    <source>
        <dbReference type="Proteomes" id="UP001549749"/>
    </source>
</evidence>
<protein>
    <submittedName>
        <fullName evidence="3">SRPBCC domain-containing protein</fullName>
    </submittedName>
</protein>
<dbReference type="Proteomes" id="UP001549749">
    <property type="component" value="Unassembled WGS sequence"/>
</dbReference>
<dbReference type="EMBL" id="JBEXAC010000001">
    <property type="protein sequence ID" value="MET6997101.1"/>
    <property type="molecule type" value="Genomic_DNA"/>
</dbReference>
<accession>A0ABV2T248</accession>
<dbReference type="Gene3D" id="3.30.530.20">
    <property type="match status" value="1"/>
</dbReference>
<dbReference type="SUPFAM" id="SSF55961">
    <property type="entry name" value="Bet v1-like"/>
    <property type="match status" value="1"/>
</dbReference>